<evidence type="ECO:0000256" key="1">
    <source>
        <dbReference type="SAM" id="Phobius"/>
    </source>
</evidence>
<evidence type="ECO:0000313" key="3">
    <source>
        <dbReference type="Proteomes" id="UP000824205"/>
    </source>
</evidence>
<evidence type="ECO:0008006" key="4">
    <source>
        <dbReference type="Google" id="ProtNLM"/>
    </source>
</evidence>
<proteinExistence type="predicted"/>
<keyword evidence="1" id="KW-1133">Transmembrane helix</keyword>
<gene>
    <name evidence="2" type="ORF">IAA48_05210</name>
</gene>
<keyword evidence="1" id="KW-0472">Membrane</keyword>
<dbReference type="PANTHER" id="PTHR37804">
    <property type="entry name" value="CDAA REGULATORY PROTEIN CDAR"/>
    <property type="match status" value="1"/>
</dbReference>
<dbReference type="Proteomes" id="UP000824205">
    <property type="component" value="Unassembled WGS sequence"/>
</dbReference>
<reference evidence="2" key="1">
    <citation type="journal article" date="2021" name="PeerJ">
        <title>Extensive microbial diversity within the chicken gut microbiome revealed by metagenomics and culture.</title>
        <authorList>
            <person name="Gilroy R."/>
            <person name="Ravi A."/>
            <person name="Getino M."/>
            <person name="Pursley I."/>
            <person name="Horton D.L."/>
            <person name="Alikhan N.F."/>
            <person name="Baker D."/>
            <person name="Gharbi K."/>
            <person name="Hall N."/>
            <person name="Watson M."/>
            <person name="Adriaenssens E.M."/>
            <person name="Foster-Nyarko E."/>
            <person name="Jarju S."/>
            <person name="Secka A."/>
            <person name="Antonio M."/>
            <person name="Oren A."/>
            <person name="Chaudhuri R.R."/>
            <person name="La Ragione R."/>
            <person name="Hildebrand F."/>
            <person name="Pallen M.J."/>
        </authorList>
    </citation>
    <scope>NUCLEOTIDE SEQUENCE</scope>
    <source>
        <strain evidence="2">421</strain>
    </source>
</reference>
<evidence type="ECO:0000313" key="2">
    <source>
        <dbReference type="EMBL" id="HIW85876.1"/>
    </source>
</evidence>
<dbReference type="EMBL" id="DXGE01000023">
    <property type="protein sequence ID" value="HIW85876.1"/>
    <property type="molecule type" value="Genomic_DNA"/>
</dbReference>
<name>A0A9D1UGM6_9FIRM</name>
<dbReference type="Gene3D" id="2.170.120.30">
    <property type="match status" value="2"/>
</dbReference>
<sequence>MPSNKRKRKFSLRKLIYNDKYLIVISVIAAVVIWVATSISLSPETSKTVTVPVTVDFTGTLAEQLGIEYFDSTDITVDVTISCQRYLARDITADDISASLRTDTVTSAGYQSVQILVSAISDDEFSIDSYYPTSVAGLYDVYQEQSFPVELNYTNTDFCADGYVAGTTTLSNEEVTVGGPRTYVSQIDRVEAAVSLESGLTESQTIDLSPVALDASGNQLEYITFENTVSANIPILSVKTLTPQVDFVNAPADVQSIADVSYSVDIVEAGVLDSGSAVLDIGDIDFSTVSPGENEFEFDLSALSGVVVLDGTESITVTVTVPEDFETTDIRMSASDVSLTLPDGFSAQAVGLPDATITVVGSADSLSNISSSNLVLSCDLRQTAGTLQTGTAEYTLSVSVTDAADVWVYGSYTVRVNVNTNE</sequence>
<dbReference type="InterPro" id="IPR012505">
    <property type="entry name" value="YbbR"/>
</dbReference>
<reference evidence="2" key="2">
    <citation type="submission" date="2021-04" db="EMBL/GenBank/DDBJ databases">
        <authorList>
            <person name="Gilroy R."/>
        </authorList>
    </citation>
    <scope>NUCLEOTIDE SEQUENCE</scope>
    <source>
        <strain evidence="2">421</strain>
    </source>
</reference>
<dbReference type="AlphaFoldDB" id="A0A9D1UGM6"/>
<dbReference type="Pfam" id="PF07949">
    <property type="entry name" value="YbbR"/>
    <property type="match status" value="1"/>
</dbReference>
<keyword evidence="1" id="KW-0812">Transmembrane</keyword>
<organism evidence="2 3">
    <name type="scientific">Candidatus Eubacterium faecipullorum</name>
    <dbReference type="NCBI Taxonomy" id="2838571"/>
    <lineage>
        <taxon>Bacteria</taxon>
        <taxon>Bacillati</taxon>
        <taxon>Bacillota</taxon>
        <taxon>Clostridia</taxon>
        <taxon>Eubacteriales</taxon>
        <taxon>Eubacteriaceae</taxon>
        <taxon>Eubacterium</taxon>
    </lineage>
</organism>
<feature type="transmembrane region" description="Helical" evidence="1">
    <location>
        <begin position="21"/>
        <end position="41"/>
    </location>
</feature>
<dbReference type="Gene3D" id="2.170.120.40">
    <property type="entry name" value="YbbR-like domain"/>
    <property type="match status" value="1"/>
</dbReference>
<protein>
    <recommendedName>
        <fullName evidence="4">YbbR-like protein</fullName>
    </recommendedName>
</protein>
<comment type="caution">
    <text evidence="2">The sequence shown here is derived from an EMBL/GenBank/DDBJ whole genome shotgun (WGS) entry which is preliminary data.</text>
</comment>
<dbReference type="PANTHER" id="PTHR37804:SF1">
    <property type="entry name" value="CDAA REGULATORY PROTEIN CDAR"/>
    <property type="match status" value="1"/>
</dbReference>
<dbReference type="InterPro" id="IPR053154">
    <property type="entry name" value="c-di-AMP_regulator"/>
</dbReference>
<accession>A0A9D1UGM6</accession>